<evidence type="ECO:0000256" key="1">
    <source>
        <dbReference type="SAM" id="MobiDB-lite"/>
    </source>
</evidence>
<comment type="caution">
    <text evidence="2">The sequence shown here is derived from an EMBL/GenBank/DDBJ whole genome shotgun (WGS) entry which is preliminary data.</text>
</comment>
<dbReference type="EMBL" id="JANAWD010000118">
    <property type="protein sequence ID" value="KAJ3486536.1"/>
    <property type="molecule type" value="Genomic_DNA"/>
</dbReference>
<feature type="region of interest" description="Disordered" evidence="1">
    <location>
        <begin position="312"/>
        <end position="343"/>
    </location>
</feature>
<gene>
    <name evidence="2" type="ORF">NLI96_g4170</name>
</gene>
<evidence type="ECO:0000313" key="3">
    <source>
        <dbReference type="Proteomes" id="UP001212997"/>
    </source>
</evidence>
<name>A0AAD5V5H4_9APHY</name>
<evidence type="ECO:0000313" key="2">
    <source>
        <dbReference type="EMBL" id="KAJ3486536.1"/>
    </source>
</evidence>
<dbReference type="Proteomes" id="UP001212997">
    <property type="component" value="Unassembled WGS sequence"/>
</dbReference>
<organism evidence="2 3">
    <name type="scientific">Meripilus lineatus</name>
    <dbReference type="NCBI Taxonomy" id="2056292"/>
    <lineage>
        <taxon>Eukaryota</taxon>
        <taxon>Fungi</taxon>
        <taxon>Dikarya</taxon>
        <taxon>Basidiomycota</taxon>
        <taxon>Agaricomycotina</taxon>
        <taxon>Agaricomycetes</taxon>
        <taxon>Polyporales</taxon>
        <taxon>Meripilaceae</taxon>
        <taxon>Meripilus</taxon>
    </lineage>
</organism>
<sequence length="827" mass="94859">MSETSKLSALWPVQDGIITSPGHSFMPPIPLRDRFYSDIGEEFHNPPELTAAFERRWIKDDYFWAAFAPELPDYRGYFQSLNFNKSCIPVDASGNSFVLRNSVLQEWLSLENNLIRTAQSIKISYSLHMPLYTRTPNPPSAYGYQRVFSSYQHATRSVWASRRAFLNLMTYTSCLIGCATARDPDPPSCFALPQWAQTLLTSHGAPYTWINGLCNSWIANFSVDRLGGFINTSVTQWQWPSCVLNTFLRLRIPLWFWFPSTEVQTIPQTYIRFFQRPPDILSQSSPELAQVSTANSPTKTNWDEFFIKRSSENAEHEESESEVDKQKRLDRLSHSHTNGRPVCPGRRGAQVYEWKESMACPGTYIRVSVPRATVQDKWEQFTDAQKIYDAYHNEWDLCPILDNNENSTNTEEENDEITPVPVDASSYTHQEPWSDTGSWNAIQLTFDDDRILFDSFLTILTSRYGLLRTAHPELSDDAKTFKRVKFWLGFTSDTQAIEEADQVRARVLINSFVSSVIPTPDLFDLNTPSTTGRTTVDLSIGFLNHDTAVYQLFPSQRLPTTNVILIHDPTDAMHFLRSTDWHSSPPFALQQLVSRGIPFTHLHLPQPHVSSTRVRIPTFHLGWQGDRSSGSAGDYHQYLQLRSELLLNKSVARAGLGMGGLIWRLVLDDIDIEDLFATPDADTLSHATRVDYADFEYMMFTLNDNEREIISGVYHMPTGNFNMCYRQSLLYSSISTGVPNQQTTKSWWPSHHVWQKSGFFVGYWTRSCEEWFQKRQREILDGKATLHTAAQWSRTLKFERRQIAKMSDSLASYTTRYLRTKCTVAGC</sequence>
<protein>
    <submittedName>
        <fullName evidence="2">Uncharacterized protein</fullName>
    </submittedName>
</protein>
<feature type="compositionally biased region" description="Basic and acidic residues" evidence="1">
    <location>
        <begin position="312"/>
        <end position="333"/>
    </location>
</feature>
<dbReference type="AlphaFoldDB" id="A0AAD5V5H4"/>
<keyword evidence="3" id="KW-1185">Reference proteome</keyword>
<reference evidence="2" key="1">
    <citation type="submission" date="2022-07" db="EMBL/GenBank/DDBJ databases">
        <title>Genome Sequence of Physisporinus lineatus.</title>
        <authorList>
            <person name="Buettner E."/>
        </authorList>
    </citation>
    <scope>NUCLEOTIDE SEQUENCE</scope>
    <source>
        <strain evidence="2">VT162</strain>
    </source>
</reference>
<proteinExistence type="predicted"/>
<accession>A0AAD5V5H4</accession>